<feature type="compositionally biased region" description="Polar residues" evidence="2">
    <location>
        <begin position="601"/>
        <end position="610"/>
    </location>
</feature>
<dbReference type="PROSITE" id="PS51673">
    <property type="entry name" value="SUZ"/>
    <property type="match status" value="1"/>
</dbReference>
<dbReference type="InterPro" id="IPR051937">
    <property type="entry name" value="R3H_domain_containing"/>
</dbReference>
<dbReference type="InterPro" id="IPR001374">
    <property type="entry name" value="R3H_dom"/>
</dbReference>
<organism evidence="5 6">
    <name type="scientific">Xylaria hypoxylon</name>
    <dbReference type="NCBI Taxonomy" id="37992"/>
    <lineage>
        <taxon>Eukaryota</taxon>
        <taxon>Fungi</taxon>
        <taxon>Dikarya</taxon>
        <taxon>Ascomycota</taxon>
        <taxon>Pezizomycotina</taxon>
        <taxon>Sordariomycetes</taxon>
        <taxon>Xylariomycetidae</taxon>
        <taxon>Xylariales</taxon>
        <taxon>Xylariaceae</taxon>
        <taxon>Xylaria</taxon>
    </lineage>
</organism>
<protein>
    <recommendedName>
        <fullName evidence="7">R3H domain-containing protein</fullName>
    </recommendedName>
</protein>
<feature type="compositionally biased region" description="Polar residues" evidence="2">
    <location>
        <begin position="103"/>
        <end position="115"/>
    </location>
</feature>
<feature type="compositionally biased region" description="Basic and acidic residues" evidence="2">
    <location>
        <begin position="173"/>
        <end position="185"/>
    </location>
</feature>
<feature type="compositionally biased region" description="Low complexity" evidence="2">
    <location>
        <begin position="611"/>
        <end position="627"/>
    </location>
</feature>
<feature type="compositionally biased region" description="Basic and acidic residues" evidence="2">
    <location>
        <begin position="82"/>
        <end position="94"/>
    </location>
</feature>
<accession>A0A4Z0ZI65</accession>
<feature type="compositionally biased region" description="Polar residues" evidence="2">
    <location>
        <begin position="396"/>
        <end position="409"/>
    </location>
</feature>
<feature type="compositionally biased region" description="Basic and acidic residues" evidence="2">
    <location>
        <begin position="484"/>
        <end position="493"/>
    </location>
</feature>
<feature type="compositionally biased region" description="Low complexity" evidence="2">
    <location>
        <begin position="525"/>
        <end position="543"/>
    </location>
</feature>
<feature type="region of interest" description="Disordered" evidence="2">
    <location>
        <begin position="520"/>
        <end position="789"/>
    </location>
</feature>
<dbReference type="OrthoDB" id="278430at2759"/>
<dbReference type="EMBL" id="SKBN01000001">
    <property type="protein sequence ID" value="TGJ88642.1"/>
    <property type="molecule type" value="Genomic_DNA"/>
</dbReference>
<dbReference type="Proteomes" id="UP000297716">
    <property type="component" value="Unassembled WGS sequence"/>
</dbReference>
<reference evidence="5 6" key="1">
    <citation type="submission" date="2019-03" db="EMBL/GenBank/DDBJ databases">
        <title>Draft genome sequence of Xylaria hypoxylon DSM 108379, a ubiquitous saprotrophic-parasitic fungi on hardwood.</title>
        <authorList>
            <person name="Buettner E."/>
            <person name="Leonhardt S."/>
            <person name="Gebauer A.M."/>
            <person name="Liers C."/>
            <person name="Hofrichter M."/>
            <person name="Kellner H."/>
        </authorList>
    </citation>
    <scope>NUCLEOTIDE SEQUENCE [LARGE SCALE GENOMIC DNA]</scope>
    <source>
        <strain evidence="5 6">DSM 108379</strain>
    </source>
</reference>
<dbReference type="PROSITE" id="PS51061">
    <property type="entry name" value="R3H"/>
    <property type="match status" value="1"/>
</dbReference>
<comment type="caution">
    <text evidence="5">The sequence shown here is derived from an EMBL/GenBank/DDBJ whole genome shotgun (WGS) entry which is preliminary data.</text>
</comment>
<feature type="region of interest" description="Disordered" evidence="2">
    <location>
        <begin position="66"/>
        <end position="115"/>
    </location>
</feature>
<feature type="domain" description="SUZ" evidence="4">
    <location>
        <begin position="357"/>
        <end position="445"/>
    </location>
</feature>
<feature type="compositionally biased region" description="Pro residues" evidence="2">
    <location>
        <begin position="562"/>
        <end position="574"/>
    </location>
</feature>
<dbReference type="Pfam" id="PF12752">
    <property type="entry name" value="SUZ"/>
    <property type="match status" value="1"/>
</dbReference>
<dbReference type="Gene3D" id="3.30.1370.50">
    <property type="entry name" value="R3H-like domain"/>
    <property type="match status" value="1"/>
</dbReference>
<feature type="compositionally biased region" description="Low complexity" evidence="2">
    <location>
        <begin position="66"/>
        <end position="79"/>
    </location>
</feature>
<evidence type="ECO:0000259" key="3">
    <source>
        <dbReference type="PROSITE" id="PS51061"/>
    </source>
</evidence>
<evidence type="ECO:0000313" key="5">
    <source>
        <dbReference type="EMBL" id="TGJ88642.1"/>
    </source>
</evidence>
<dbReference type="InterPro" id="IPR024771">
    <property type="entry name" value="SUZ"/>
</dbReference>
<dbReference type="Pfam" id="PF01424">
    <property type="entry name" value="R3H"/>
    <property type="match status" value="1"/>
</dbReference>
<dbReference type="InterPro" id="IPR036867">
    <property type="entry name" value="R3H_dom_sf"/>
</dbReference>
<dbReference type="AlphaFoldDB" id="A0A4Z0ZI65"/>
<dbReference type="PANTHER" id="PTHR15672">
    <property type="entry name" value="CAMP-REGULATED PHOSPHOPROTEIN 21 RELATED R3H DOMAIN CONTAINING PROTEIN"/>
    <property type="match status" value="1"/>
</dbReference>
<feature type="region of interest" description="Disordered" evidence="2">
    <location>
        <begin position="240"/>
        <end position="260"/>
    </location>
</feature>
<dbReference type="GO" id="GO:0006012">
    <property type="term" value="P:galactose metabolic process"/>
    <property type="evidence" value="ECO:0007669"/>
    <property type="project" value="TreeGrafter"/>
</dbReference>
<sequence>MATAPPTSAPPKRLSFAKVVASHSKESVNPITIPRVAVPAMDRRAQTSVTAITPVANTQSTATAVPTSVPVSTQTPSVSIERVSKTTVHGDRPPGKNGVKNLNGPSINAGATSTPSLVVNGSSSLAVESQAKNENGASISDDVSQRADSNSEMGTKAPSLDGKSITSGTTFALDEKESLRPDDSASVKAAAEDDEAFSVRSSLLATSRMGSENARIHRLRIGDMPEKRPIPVLSEAQDLGLATPQSGASSQQPPPEQPQTLGVVTASTDAFNSIYGKNPDEKLLEAMKSPKDRLFLLRLEQEVINFVLSSKEPYMDLPPNNSFCRMLTHKLADYYHMTHSFEAVQGSVRIFRTPFCRVPASLASIIEISTDDSPKTPPPVVLPKKIMRRGEEDGSGQVSTSASKATSEVGSDGKDKTALAKEKMTREEREEAYKIARERIFGNSLGKPAESGLDNDEANGVSRASSVSAIDKSTLGKRGKTGKQRRDDSESFDSRSQYIKYFAPPQPQMEWSSHFMPTNMQYNGQAPQPYQYQIPQPYQTLPQGYPPMIPNNGYPQYGNVPTYPPQPQPLPPRYPSSNGSIGSGFGPPAQPASQQSWQPSFNQASPPASYQNRGPQPQPQGNTGPMGIPYAYGQLPAHANPHDPKSQHPIPGSYNRHAFNPKTQSFVPGNGMSPVQPPMGPYNMTVPPHGSPQVGSPHLGYTGYNSPAPPQPYIGGPGYGMSRQSSNNSLPPYHTPQHIPQHPPSHLPQMPNKPGIPPQGPSAGLGQAFSHLPNYGNPATLPQKPPTSI</sequence>
<evidence type="ECO:0000313" key="6">
    <source>
        <dbReference type="Proteomes" id="UP000297716"/>
    </source>
</evidence>
<keyword evidence="1" id="KW-0597">Phosphoprotein</keyword>
<gene>
    <name evidence="5" type="ORF">E0Z10_g80</name>
</gene>
<evidence type="ECO:0000259" key="4">
    <source>
        <dbReference type="PROSITE" id="PS51673"/>
    </source>
</evidence>
<feature type="region of interest" description="Disordered" evidence="2">
    <location>
        <begin position="129"/>
        <end position="192"/>
    </location>
</feature>
<keyword evidence="6" id="KW-1185">Reference proteome</keyword>
<feature type="region of interest" description="Disordered" evidence="2">
    <location>
        <begin position="390"/>
        <end position="425"/>
    </location>
</feature>
<evidence type="ECO:0000256" key="1">
    <source>
        <dbReference type="ARBA" id="ARBA00022553"/>
    </source>
</evidence>
<evidence type="ECO:0000256" key="2">
    <source>
        <dbReference type="SAM" id="MobiDB-lite"/>
    </source>
</evidence>
<dbReference type="CDD" id="cd02642">
    <property type="entry name" value="R3H_encore_like"/>
    <property type="match status" value="1"/>
</dbReference>
<feature type="compositionally biased region" description="Polar residues" evidence="2">
    <location>
        <begin position="129"/>
        <end position="153"/>
    </location>
</feature>
<dbReference type="SUPFAM" id="SSF82708">
    <property type="entry name" value="R3H domain"/>
    <property type="match status" value="1"/>
</dbReference>
<feature type="domain" description="R3H" evidence="3">
    <location>
        <begin position="293"/>
        <end position="356"/>
    </location>
</feature>
<name>A0A4Z0ZI65_9PEZI</name>
<feature type="region of interest" description="Disordered" evidence="2">
    <location>
        <begin position="444"/>
        <end position="497"/>
    </location>
</feature>
<proteinExistence type="predicted"/>
<dbReference type="STRING" id="37992.A0A4Z0ZI65"/>
<evidence type="ECO:0008006" key="7">
    <source>
        <dbReference type="Google" id="ProtNLM"/>
    </source>
</evidence>
<feature type="compositionally biased region" description="Low complexity" evidence="2">
    <location>
        <begin position="591"/>
        <end position="600"/>
    </location>
</feature>
<dbReference type="GO" id="GO:0003676">
    <property type="term" value="F:nucleic acid binding"/>
    <property type="evidence" value="ECO:0007669"/>
    <property type="project" value="UniProtKB-UniRule"/>
</dbReference>
<dbReference type="PANTHER" id="PTHR15672:SF8">
    <property type="entry name" value="PROTEIN ENCORE"/>
    <property type="match status" value="1"/>
</dbReference>
<feature type="compositionally biased region" description="Basic and acidic residues" evidence="2">
    <location>
        <begin position="411"/>
        <end position="425"/>
    </location>
</feature>